<dbReference type="PANTHER" id="PTHR11686">
    <property type="entry name" value="GAMMA GLUTAMYL TRANSPEPTIDASE"/>
    <property type="match status" value="1"/>
</dbReference>
<comment type="caution">
    <text evidence="2">The sequence shown here is derived from an EMBL/GenBank/DDBJ whole genome shotgun (WGS) entry which is preliminary data.</text>
</comment>
<organism evidence="2">
    <name type="scientific">Tanacetum cinerariifolium</name>
    <name type="common">Dalmatian daisy</name>
    <name type="synonym">Chrysanthemum cinerariifolium</name>
    <dbReference type="NCBI Taxonomy" id="118510"/>
    <lineage>
        <taxon>Eukaryota</taxon>
        <taxon>Viridiplantae</taxon>
        <taxon>Streptophyta</taxon>
        <taxon>Embryophyta</taxon>
        <taxon>Tracheophyta</taxon>
        <taxon>Spermatophyta</taxon>
        <taxon>Magnoliopsida</taxon>
        <taxon>eudicotyledons</taxon>
        <taxon>Gunneridae</taxon>
        <taxon>Pentapetalae</taxon>
        <taxon>asterids</taxon>
        <taxon>campanulids</taxon>
        <taxon>Asterales</taxon>
        <taxon>Asteraceae</taxon>
        <taxon>Asteroideae</taxon>
        <taxon>Anthemideae</taxon>
        <taxon>Anthemidinae</taxon>
        <taxon>Tanacetum</taxon>
    </lineage>
</organism>
<dbReference type="PANTHER" id="PTHR11686:SF9">
    <property type="entry name" value="RE13973P"/>
    <property type="match status" value="1"/>
</dbReference>
<dbReference type="Pfam" id="PF01019">
    <property type="entry name" value="G_glu_transpept"/>
    <property type="match status" value="1"/>
</dbReference>
<gene>
    <name evidence="2" type="ORF">Tci_872239</name>
</gene>
<dbReference type="InterPro" id="IPR000101">
    <property type="entry name" value="GGT_peptidase"/>
</dbReference>
<dbReference type="SUPFAM" id="SSF56235">
    <property type="entry name" value="N-terminal nucleophile aminohydrolases (Ntn hydrolases)"/>
    <property type="match status" value="1"/>
</dbReference>
<reference evidence="2" key="1">
    <citation type="journal article" date="2019" name="Sci. Rep.">
        <title>Draft genome of Tanacetum cinerariifolium, the natural source of mosquito coil.</title>
        <authorList>
            <person name="Yamashiro T."/>
            <person name="Shiraishi A."/>
            <person name="Satake H."/>
            <person name="Nakayama K."/>
        </authorList>
    </citation>
    <scope>NUCLEOTIDE SEQUENCE</scope>
</reference>
<feature type="non-terminal residue" evidence="2">
    <location>
        <position position="1"/>
    </location>
</feature>
<accession>A0A699SRP3</accession>
<sequence length="69" mass="6942">ASVLRAGGHAVDAAVAVSLCLGVVNPMASGIGGGGFMVVRSADTLQTTAFDFRETAPLAASEVDFYLIV</sequence>
<protein>
    <submittedName>
        <fullName evidence="2">Gamma-glutamyltranspeptidase 1</fullName>
    </submittedName>
</protein>
<dbReference type="InterPro" id="IPR029055">
    <property type="entry name" value="Ntn_hydrolases_N"/>
</dbReference>
<dbReference type="GO" id="GO:0006751">
    <property type="term" value="P:glutathione catabolic process"/>
    <property type="evidence" value="ECO:0007669"/>
    <property type="project" value="InterPro"/>
</dbReference>
<proteinExistence type="predicted"/>
<dbReference type="GO" id="GO:0005886">
    <property type="term" value="C:plasma membrane"/>
    <property type="evidence" value="ECO:0007669"/>
    <property type="project" value="TreeGrafter"/>
</dbReference>
<name>A0A699SRP3_TANCI</name>
<dbReference type="EMBL" id="BKCJ011183749">
    <property type="protein sequence ID" value="GFD00270.1"/>
    <property type="molecule type" value="Genomic_DNA"/>
</dbReference>
<feature type="binding site" evidence="1">
    <location>
        <position position="53"/>
    </location>
    <ligand>
        <name>L-glutamate</name>
        <dbReference type="ChEBI" id="CHEBI:29985"/>
    </ligand>
</feature>
<dbReference type="AlphaFoldDB" id="A0A699SRP3"/>
<evidence type="ECO:0000313" key="2">
    <source>
        <dbReference type="EMBL" id="GFD00270.1"/>
    </source>
</evidence>
<dbReference type="GO" id="GO:0036374">
    <property type="term" value="F:glutathione hydrolase activity"/>
    <property type="evidence" value="ECO:0007669"/>
    <property type="project" value="InterPro"/>
</dbReference>
<evidence type="ECO:0000256" key="1">
    <source>
        <dbReference type="PIRSR" id="PIRSR600101-2"/>
    </source>
</evidence>